<name>A0A923HMA5_9BURK</name>
<dbReference type="EMBL" id="JACOFV010000015">
    <property type="protein sequence ID" value="MBC3863524.1"/>
    <property type="molecule type" value="Genomic_DNA"/>
</dbReference>
<keyword evidence="1" id="KW-0812">Transmembrane</keyword>
<organism evidence="2 3">
    <name type="scientific">Undibacterium jejuense</name>
    <dbReference type="NCBI Taxonomy" id="1344949"/>
    <lineage>
        <taxon>Bacteria</taxon>
        <taxon>Pseudomonadati</taxon>
        <taxon>Pseudomonadota</taxon>
        <taxon>Betaproteobacteria</taxon>
        <taxon>Burkholderiales</taxon>
        <taxon>Oxalobacteraceae</taxon>
        <taxon>Undibacterium</taxon>
    </lineage>
</organism>
<evidence type="ECO:0008006" key="4">
    <source>
        <dbReference type="Google" id="ProtNLM"/>
    </source>
</evidence>
<protein>
    <recommendedName>
        <fullName evidence="4">Type IV pilus modification protein PilV</fullName>
    </recommendedName>
</protein>
<reference evidence="2" key="1">
    <citation type="submission" date="2020-08" db="EMBL/GenBank/DDBJ databases">
        <title>Novel species isolated from subtropical streams in China.</title>
        <authorList>
            <person name="Lu H."/>
        </authorList>
    </citation>
    <scope>NUCLEOTIDE SEQUENCE</scope>
    <source>
        <strain evidence="2">KACC 12607</strain>
    </source>
</reference>
<keyword evidence="1" id="KW-1133">Transmembrane helix</keyword>
<comment type="caution">
    <text evidence="2">The sequence shown here is derived from an EMBL/GenBank/DDBJ whole genome shotgun (WGS) entry which is preliminary data.</text>
</comment>
<dbReference type="AlphaFoldDB" id="A0A923HMA5"/>
<accession>A0A923HMA5</accession>
<evidence type="ECO:0000256" key="1">
    <source>
        <dbReference type="SAM" id="Phobius"/>
    </source>
</evidence>
<keyword evidence="3" id="KW-1185">Reference proteome</keyword>
<evidence type="ECO:0000313" key="2">
    <source>
        <dbReference type="EMBL" id="MBC3863524.1"/>
    </source>
</evidence>
<feature type="transmembrane region" description="Helical" evidence="1">
    <location>
        <begin position="12"/>
        <end position="34"/>
    </location>
</feature>
<sequence length="148" mass="15418">MKLHRKDQQGGSVLLEGLIAICIFSFGMLGLVAYQSNMVAQSTQTSYRLNASMLVNSLLGAADADAANYSCYTYPSQAVAGANCTVGTAYVNNWVTTVKKMPGAATTTPTAALDASGNLTVTVSWKLPSEKASALPHQLVSIARPAGT</sequence>
<evidence type="ECO:0000313" key="3">
    <source>
        <dbReference type="Proteomes" id="UP000634011"/>
    </source>
</evidence>
<proteinExistence type="predicted"/>
<gene>
    <name evidence="2" type="ORF">H8K32_15570</name>
</gene>
<keyword evidence="1" id="KW-0472">Membrane</keyword>
<dbReference type="Proteomes" id="UP000634011">
    <property type="component" value="Unassembled WGS sequence"/>
</dbReference>